<protein>
    <recommendedName>
        <fullName evidence="4">YbaB/EbfC DNA-binding family protein</fullName>
    </recommendedName>
</protein>
<dbReference type="GO" id="GO:0003677">
    <property type="term" value="F:DNA binding"/>
    <property type="evidence" value="ECO:0007669"/>
    <property type="project" value="InterPro"/>
</dbReference>
<evidence type="ECO:0008006" key="4">
    <source>
        <dbReference type="Google" id="ProtNLM"/>
    </source>
</evidence>
<dbReference type="RefSeq" id="WP_137813729.1">
    <property type="nucleotide sequence ID" value="NZ_BJFL01000008.1"/>
</dbReference>
<dbReference type="OrthoDB" id="3637045at2"/>
<dbReference type="InterPro" id="IPR036894">
    <property type="entry name" value="YbaB-like_sf"/>
</dbReference>
<organism evidence="2 3">
    <name type="scientific">Gandjariella thermophila</name>
    <dbReference type="NCBI Taxonomy" id="1931992"/>
    <lineage>
        <taxon>Bacteria</taxon>
        <taxon>Bacillati</taxon>
        <taxon>Actinomycetota</taxon>
        <taxon>Actinomycetes</taxon>
        <taxon>Pseudonocardiales</taxon>
        <taxon>Pseudonocardiaceae</taxon>
        <taxon>Gandjariella</taxon>
    </lineage>
</organism>
<reference evidence="3" key="1">
    <citation type="submission" date="2019-04" db="EMBL/GenBank/DDBJ databases">
        <title>Draft genome sequence of Pseudonocardiaceae bacterium SL3-2-4.</title>
        <authorList>
            <person name="Ningsih F."/>
            <person name="Yokota A."/>
            <person name="Sakai Y."/>
            <person name="Nanatani K."/>
            <person name="Yabe S."/>
            <person name="Oetari A."/>
            <person name="Sjamsuridzal W."/>
        </authorList>
    </citation>
    <scope>NUCLEOTIDE SEQUENCE [LARGE SCALE GENOMIC DNA]</scope>
    <source>
        <strain evidence="3">SL3-2-4</strain>
    </source>
</reference>
<evidence type="ECO:0000313" key="3">
    <source>
        <dbReference type="Proteomes" id="UP000298860"/>
    </source>
</evidence>
<keyword evidence="3" id="KW-1185">Reference proteome</keyword>
<gene>
    <name evidence="2" type="ORF">GTS_22630</name>
</gene>
<evidence type="ECO:0000256" key="1">
    <source>
        <dbReference type="SAM" id="MobiDB-lite"/>
    </source>
</evidence>
<dbReference type="AlphaFoldDB" id="A0A4D4J6E4"/>
<dbReference type="Gene3D" id="3.30.1310.10">
    <property type="entry name" value="Nucleoid-associated protein YbaB-like domain"/>
    <property type="match status" value="1"/>
</dbReference>
<dbReference type="Pfam" id="PF02575">
    <property type="entry name" value="YbaB_DNA_bd"/>
    <property type="match status" value="1"/>
</dbReference>
<accession>A0A4D4J6E4</accession>
<sequence>MSETARQLLRRIEAIDTAAANNRQRAETYQRMADELKGVEGRASSPDGVVTVVAGPGGEITSITFSEQVRAIAPAALSATVLHTIAAARAAAARQQAEVVRRGLGDTELLDRVLDADERLFGDRRPRDPAPPMAIRRPEPVEDTYFEDFNVLRRPGPGR</sequence>
<proteinExistence type="predicted"/>
<evidence type="ECO:0000313" key="2">
    <source>
        <dbReference type="EMBL" id="GDY30630.1"/>
    </source>
</evidence>
<dbReference type="Proteomes" id="UP000298860">
    <property type="component" value="Unassembled WGS sequence"/>
</dbReference>
<dbReference type="SUPFAM" id="SSF82607">
    <property type="entry name" value="YbaB-like"/>
    <property type="match status" value="1"/>
</dbReference>
<name>A0A4D4J6E4_9PSEU</name>
<dbReference type="InterPro" id="IPR004401">
    <property type="entry name" value="YbaB/EbfC"/>
</dbReference>
<dbReference type="EMBL" id="BJFL01000008">
    <property type="protein sequence ID" value="GDY30630.1"/>
    <property type="molecule type" value="Genomic_DNA"/>
</dbReference>
<feature type="region of interest" description="Disordered" evidence="1">
    <location>
        <begin position="121"/>
        <end position="140"/>
    </location>
</feature>
<comment type="caution">
    <text evidence="2">The sequence shown here is derived from an EMBL/GenBank/DDBJ whole genome shotgun (WGS) entry which is preliminary data.</text>
</comment>